<feature type="signal peptide" evidence="2">
    <location>
        <begin position="1"/>
        <end position="21"/>
    </location>
</feature>
<organism evidence="3 4">
    <name type="scientific">Dichotomopilus funicola</name>
    <dbReference type="NCBI Taxonomy" id="1934379"/>
    <lineage>
        <taxon>Eukaryota</taxon>
        <taxon>Fungi</taxon>
        <taxon>Dikarya</taxon>
        <taxon>Ascomycota</taxon>
        <taxon>Pezizomycotina</taxon>
        <taxon>Sordariomycetes</taxon>
        <taxon>Sordariomycetidae</taxon>
        <taxon>Sordariales</taxon>
        <taxon>Chaetomiaceae</taxon>
        <taxon>Dichotomopilus</taxon>
    </lineage>
</organism>
<feature type="compositionally biased region" description="Polar residues" evidence="1">
    <location>
        <begin position="220"/>
        <end position="239"/>
    </location>
</feature>
<evidence type="ECO:0000313" key="3">
    <source>
        <dbReference type="EMBL" id="KAK4139844.1"/>
    </source>
</evidence>
<dbReference type="Proteomes" id="UP001302676">
    <property type="component" value="Unassembled WGS sequence"/>
</dbReference>
<dbReference type="GeneID" id="87815130"/>
<comment type="caution">
    <text evidence="3">The sequence shown here is derived from an EMBL/GenBank/DDBJ whole genome shotgun (WGS) entry which is preliminary data.</text>
</comment>
<gene>
    <name evidence="3" type="ORF">C8A04DRAFT_15510</name>
</gene>
<proteinExistence type="predicted"/>
<dbReference type="EMBL" id="MU853648">
    <property type="protein sequence ID" value="KAK4139844.1"/>
    <property type="molecule type" value="Genomic_DNA"/>
</dbReference>
<feature type="region of interest" description="Disordered" evidence="1">
    <location>
        <begin position="199"/>
        <end position="239"/>
    </location>
</feature>
<protein>
    <submittedName>
        <fullName evidence="3">Uncharacterized protein</fullName>
    </submittedName>
</protein>
<dbReference type="RefSeq" id="XP_062633215.1">
    <property type="nucleotide sequence ID" value="XM_062778517.1"/>
</dbReference>
<evidence type="ECO:0000256" key="2">
    <source>
        <dbReference type="SAM" id="SignalP"/>
    </source>
</evidence>
<sequence>MWWRAIAHAAHLLAHSLACAAEPGCGLDWTHILGEEPIFFVQGLARLGSQEGRRAAKTPPIRSQMTRVVPRQVLCYVHPVQRKKILHCTPSAPLPLGSDKRRLARAAAFGPLQNFPHHTSCPARACSRYGSPSTSYNHGSALGSTSQLRTLPFTSTQQDTPPAPPTLSKTTASDHITTTPTSSRTYLAFVVFLVSDRPNTTRLENSPHTRTIPTDAMSFDQPSTYRSSNQTLSPSASHTSLCSIRSTSSAGLDTAQLTEKAAKELRAYARSFESVRLQRRRSA</sequence>
<evidence type="ECO:0000313" key="4">
    <source>
        <dbReference type="Proteomes" id="UP001302676"/>
    </source>
</evidence>
<dbReference type="AlphaFoldDB" id="A0AAN6UVL2"/>
<feature type="compositionally biased region" description="Polar residues" evidence="1">
    <location>
        <begin position="167"/>
        <end position="179"/>
    </location>
</feature>
<keyword evidence="2" id="KW-0732">Signal</keyword>
<name>A0AAN6UVL2_9PEZI</name>
<keyword evidence="4" id="KW-1185">Reference proteome</keyword>
<reference evidence="3" key="2">
    <citation type="submission" date="2023-05" db="EMBL/GenBank/DDBJ databases">
        <authorList>
            <consortium name="Lawrence Berkeley National Laboratory"/>
            <person name="Steindorff A."/>
            <person name="Hensen N."/>
            <person name="Bonometti L."/>
            <person name="Westerberg I."/>
            <person name="Brannstrom I.O."/>
            <person name="Guillou S."/>
            <person name="Cros-Aarteil S."/>
            <person name="Calhoun S."/>
            <person name="Haridas S."/>
            <person name="Kuo A."/>
            <person name="Mondo S."/>
            <person name="Pangilinan J."/>
            <person name="Riley R."/>
            <person name="Labutti K."/>
            <person name="Andreopoulos B."/>
            <person name="Lipzen A."/>
            <person name="Chen C."/>
            <person name="Yanf M."/>
            <person name="Daum C."/>
            <person name="Ng V."/>
            <person name="Clum A."/>
            <person name="Ohm R."/>
            <person name="Martin F."/>
            <person name="Silar P."/>
            <person name="Natvig D."/>
            <person name="Lalanne C."/>
            <person name="Gautier V."/>
            <person name="Ament-Velasquez S.L."/>
            <person name="Kruys A."/>
            <person name="Hutchinson M.I."/>
            <person name="Powell A.J."/>
            <person name="Barry K."/>
            <person name="Miller A.N."/>
            <person name="Grigoriev I.V."/>
            <person name="Debuchy R."/>
            <person name="Gladieux P."/>
            <person name="Thoren M.H."/>
            <person name="Johannesson H."/>
        </authorList>
    </citation>
    <scope>NUCLEOTIDE SEQUENCE</scope>
    <source>
        <strain evidence="3">CBS 141.50</strain>
    </source>
</reference>
<accession>A0AAN6UVL2</accession>
<feature type="region of interest" description="Disordered" evidence="1">
    <location>
        <begin position="153"/>
        <end position="179"/>
    </location>
</feature>
<feature type="compositionally biased region" description="Polar residues" evidence="1">
    <location>
        <begin position="199"/>
        <end position="212"/>
    </location>
</feature>
<feature type="chain" id="PRO_5042971637" evidence="2">
    <location>
        <begin position="22"/>
        <end position="283"/>
    </location>
</feature>
<reference evidence="3" key="1">
    <citation type="journal article" date="2023" name="Mol. Phylogenet. Evol.">
        <title>Genome-scale phylogeny and comparative genomics of the fungal order Sordariales.</title>
        <authorList>
            <person name="Hensen N."/>
            <person name="Bonometti L."/>
            <person name="Westerberg I."/>
            <person name="Brannstrom I.O."/>
            <person name="Guillou S."/>
            <person name="Cros-Aarteil S."/>
            <person name="Calhoun S."/>
            <person name="Haridas S."/>
            <person name="Kuo A."/>
            <person name="Mondo S."/>
            <person name="Pangilinan J."/>
            <person name="Riley R."/>
            <person name="LaButti K."/>
            <person name="Andreopoulos B."/>
            <person name="Lipzen A."/>
            <person name="Chen C."/>
            <person name="Yan M."/>
            <person name="Daum C."/>
            <person name="Ng V."/>
            <person name="Clum A."/>
            <person name="Steindorff A."/>
            <person name="Ohm R.A."/>
            <person name="Martin F."/>
            <person name="Silar P."/>
            <person name="Natvig D.O."/>
            <person name="Lalanne C."/>
            <person name="Gautier V."/>
            <person name="Ament-Velasquez S.L."/>
            <person name="Kruys A."/>
            <person name="Hutchinson M.I."/>
            <person name="Powell A.J."/>
            <person name="Barry K."/>
            <person name="Miller A.N."/>
            <person name="Grigoriev I.V."/>
            <person name="Debuchy R."/>
            <person name="Gladieux P."/>
            <person name="Hiltunen Thoren M."/>
            <person name="Johannesson H."/>
        </authorList>
    </citation>
    <scope>NUCLEOTIDE SEQUENCE</scope>
    <source>
        <strain evidence="3">CBS 141.50</strain>
    </source>
</reference>
<evidence type="ECO:0000256" key="1">
    <source>
        <dbReference type="SAM" id="MobiDB-lite"/>
    </source>
</evidence>